<keyword evidence="2" id="KW-0472">Membrane</keyword>
<keyword evidence="4" id="KW-1185">Reference proteome</keyword>
<gene>
    <name evidence="3" type="ORF">SCOCK_540008</name>
</gene>
<feature type="transmembrane region" description="Helical" evidence="2">
    <location>
        <begin position="24"/>
        <end position="44"/>
    </location>
</feature>
<accession>A0A9W4GUZ9</accession>
<evidence type="ECO:0000256" key="2">
    <source>
        <dbReference type="SAM" id="Phobius"/>
    </source>
</evidence>
<keyword evidence="2" id="KW-0812">Transmembrane</keyword>
<keyword evidence="2" id="KW-1133">Transmembrane helix</keyword>
<reference evidence="3" key="1">
    <citation type="submission" date="2021-05" db="EMBL/GenBank/DDBJ databases">
        <authorList>
            <person name="Arsene-Ploetze F."/>
        </authorList>
    </citation>
    <scope>NUCLEOTIDE SEQUENCE</scope>
    <source>
        <strain evidence="3">DSM 42138</strain>
    </source>
</reference>
<sequence>MTTTANRRSGTEPVQAQSARDPRVMLSLICAPVLLIASGLLAWWASGAGPDGSASLSILAAICAVLFVVAAVDAAVLIHRGHHEPAASH</sequence>
<comment type="caution">
    <text evidence="3">The sequence shown here is derived from an EMBL/GenBank/DDBJ whole genome shotgun (WGS) entry which is preliminary data.</text>
</comment>
<dbReference type="Proteomes" id="UP001152519">
    <property type="component" value="Unassembled WGS sequence"/>
</dbReference>
<feature type="compositionally biased region" description="Polar residues" evidence="1">
    <location>
        <begin position="1"/>
        <end position="18"/>
    </location>
</feature>
<proteinExistence type="predicted"/>
<organism evidence="3 4">
    <name type="scientific">Actinacidiphila cocklensis</name>
    <dbReference type="NCBI Taxonomy" id="887465"/>
    <lineage>
        <taxon>Bacteria</taxon>
        <taxon>Bacillati</taxon>
        <taxon>Actinomycetota</taxon>
        <taxon>Actinomycetes</taxon>
        <taxon>Kitasatosporales</taxon>
        <taxon>Streptomycetaceae</taxon>
        <taxon>Actinacidiphila</taxon>
    </lineage>
</organism>
<dbReference type="AlphaFoldDB" id="A0A9W4GUZ9"/>
<name>A0A9W4GUZ9_9ACTN</name>
<feature type="transmembrane region" description="Helical" evidence="2">
    <location>
        <begin position="56"/>
        <end position="78"/>
    </location>
</feature>
<feature type="region of interest" description="Disordered" evidence="1">
    <location>
        <begin position="1"/>
        <end position="20"/>
    </location>
</feature>
<dbReference type="RefSeq" id="WP_251497465.1">
    <property type="nucleotide sequence ID" value="NZ_CAJSLV010000086.1"/>
</dbReference>
<dbReference type="EMBL" id="CAJSLV010000086">
    <property type="protein sequence ID" value="CAG6397407.1"/>
    <property type="molecule type" value="Genomic_DNA"/>
</dbReference>
<evidence type="ECO:0000256" key="1">
    <source>
        <dbReference type="SAM" id="MobiDB-lite"/>
    </source>
</evidence>
<evidence type="ECO:0000313" key="3">
    <source>
        <dbReference type="EMBL" id="CAG6397407.1"/>
    </source>
</evidence>
<protein>
    <submittedName>
        <fullName evidence="3">Uncharacterized protein</fullName>
    </submittedName>
</protein>
<evidence type="ECO:0000313" key="4">
    <source>
        <dbReference type="Proteomes" id="UP001152519"/>
    </source>
</evidence>